<dbReference type="HOGENOM" id="CLU_052088_1_0_1"/>
<sequence>MTGIPYLSFLYYALISVSFSLISRRSKRLVRTTKTSLAGFIIKFNKNMTQVQFVLSNKEEVRSWFFKIEEKESSGGQVMEMRYTRCVCSSRCQFFFSFKDDVIHSYHSANDIQQSVKLGVEYLRDLFAKPILEVFLFPDDIPYPFYIGFKECNNLYMKGEKPMRNEDLKNVLENVLIKSVCLLQLPINADFKCNNNALKFNEFSSLAKEAHWITREVFLSLKCSRIHLQHTLLEAHDFMAFFERWYYSNDKNFEVMILRTDKTFNGLRLDGFHPIPWDTQLRGQHFLYLPELAFDCSEGTNIMREDGVLCTVHFRETVVFFCVWHNRFPDISGATIFI</sequence>
<dbReference type="OMA" id="MAATICM"/>
<reference evidence="2" key="1">
    <citation type="submission" date="2007-07" db="EMBL/GenBank/DDBJ databases">
        <title>PCAP assembly of the Caenorhabditis remanei genome.</title>
        <authorList>
            <consortium name="The Caenorhabditis remanei Sequencing Consortium"/>
            <person name="Wilson R.K."/>
        </authorList>
    </citation>
    <scope>NUCLEOTIDE SEQUENCE [LARGE SCALE GENOMIC DNA]</scope>
    <source>
        <strain evidence="2">PB4641</strain>
    </source>
</reference>
<dbReference type="AlphaFoldDB" id="E3NGF4"/>
<dbReference type="PANTHER" id="PTHR21503:SF8">
    <property type="entry name" value="F-BOX ASSOCIATED DOMAIN-CONTAINING PROTEIN-RELATED"/>
    <property type="match status" value="1"/>
</dbReference>
<dbReference type="OrthoDB" id="5885281at2759"/>
<keyword evidence="1" id="KW-1133">Transmembrane helix</keyword>
<evidence type="ECO:0008006" key="4">
    <source>
        <dbReference type="Google" id="ProtNLM"/>
    </source>
</evidence>
<dbReference type="eggNOG" id="ENOG502TJSE">
    <property type="taxonomic scope" value="Eukaryota"/>
</dbReference>
<dbReference type="PANTHER" id="PTHR21503">
    <property type="entry name" value="F-BOX-CONTAINING HYPOTHETICAL PROTEIN C.ELEGANS"/>
    <property type="match status" value="1"/>
</dbReference>
<organism evidence="3">
    <name type="scientific">Caenorhabditis remanei</name>
    <name type="common">Caenorhabditis vulgaris</name>
    <dbReference type="NCBI Taxonomy" id="31234"/>
    <lineage>
        <taxon>Eukaryota</taxon>
        <taxon>Metazoa</taxon>
        <taxon>Ecdysozoa</taxon>
        <taxon>Nematoda</taxon>
        <taxon>Chromadorea</taxon>
        <taxon>Rhabditida</taxon>
        <taxon>Rhabditina</taxon>
        <taxon>Rhabditomorpha</taxon>
        <taxon>Rhabditoidea</taxon>
        <taxon>Rhabditidae</taxon>
        <taxon>Peloderinae</taxon>
        <taxon>Caenorhabditis</taxon>
    </lineage>
</organism>
<evidence type="ECO:0000313" key="2">
    <source>
        <dbReference type="EMBL" id="EFO97048.1"/>
    </source>
</evidence>
<accession>E3NGF4</accession>
<keyword evidence="1" id="KW-0812">Transmembrane</keyword>
<dbReference type="InParanoid" id="E3NGF4"/>
<feature type="transmembrane region" description="Helical" evidence="1">
    <location>
        <begin position="6"/>
        <end position="22"/>
    </location>
</feature>
<keyword evidence="1" id="KW-0472">Membrane</keyword>
<keyword evidence="3" id="KW-1185">Reference proteome</keyword>
<evidence type="ECO:0000313" key="3">
    <source>
        <dbReference type="Proteomes" id="UP000008281"/>
    </source>
</evidence>
<name>E3NGF4_CAERE</name>
<dbReference type="EMBL" id="DS268653">
    <property type="protein sequence ID" value="EFO97048.1"/>
    <property type="molecule type" value="Genomic_DNA"/>
</dbReference>
<gene>
    <name evidence="2" type="ORF">CRE_25908</name>
</gene>
<proteinExistence type="predicted"/>
<evidence type="ECO:0000256" key="1">
    <source>
        <dbReference type="SAM" id="Phobius"/>
    </source>
</evidence>
<protein>
    <recommendedName>
        <fullName evidence="4">F-box associated domain-containing protein</fullName>
    </recommendedName>
</protein>
<dbReference type="Proteomes" id="UP000008281">
    <property type="component" value="Unassembled WGS sequence"/>
</dbReference>